<protein>
    <submittedName>
        <fullName evidence="1">Uncharacterized protein</fullName>
    </submittedName>
</protein>
<gene>
    <name evidence="1" type="ORF">Dfulv_15945</name>
</gene>
<accession>A0ABY5W9G2</accession>
<sequence length="81" mass="8808">MVGISPDGDRQHGLSRAAKNLLNRAVRKAESAKAVARKAFRPDKISVRVGAFDLAKTGCGLRAKCRKKVGAYWVGTGYSRY</sequence>
<dbReference type="Proteomes" id="UP001059617">
    <property type="component" value="Chromosome"/>
</dbReference>
<dbReference type="EMBL" id="CP073720">
    <property type="protein sequence ID" value="UWP85649.1"/>
    <property type="molecule type" value="Genomic_DNA"/>
</dbReference>
<organism evidence="1 2">
    <name type="scientific">Dactylosporangium fulvum</name>
    <dbReference type="NCBI Taxonomy" id="53359"/>
    <lineage>
        <taxon>Bacteria</taxon>
        <taxon>Bacillati</taxon>
        <taxon>Actinomycetota</taxon>
        <taxon>Actinomycetes</taxon>
        <taxon>Micromonosporales</taxon>
        <taxon>Micromonosporaceae</taxon>
        <taxon>Dactylosporangium</taxon>
    </lineage>
</organism>
<reference evidence="1" key="1">
    <citation type="submission" date="2021-04" db="EMBL/GenBank/DDBJ databases">
        <authorList>
            <person name="Hartkoorn R.C."/>
            <person name="Beaudoing E."/>
            <person name="Hot D."/>
        </authorList>
    </citation>
    <scope>NUCLEOTIDE SEQUENCE</scope>
    <source>
        <strain evidence="1">NRRL B-16292</strain>
    </source>
</reference>
<proteinExistence type="predicted"/>
<evidence type="ECO:0000313" key="2">
    <source>
        <dbReference type="Proteomes" id="UP001059617"/>
    </source>
</evidence>
<keyword evidence="2" id="KW-1185">Reference proteome</keyword>
<dbReference type="RefSeq" id="WP_259863818.1">
    <property type="nucleotide sequence ID" value="NZ_BAAAST010000012.1"/>
</dbReference>
<name>A0ABY5W9G2_9ACTN</name>
<evidence type="ECO:0000313" key="1">
    <source>
        <dbReference type="EMBL" id="UWP85649.1"/>
    </source>
</evidence>
<reference evidence="1" key="2">
    <citation type="submission" date="2022-09" db="EMBL/GenBank/DDBJ databases">
        <title>Biosynthetic gene clusters of Dactylosporangioum fulvum.</title>
        <authorList>
            <person name="Caradec T."/>
        </authorList>
    </citation>
    <scope>NUCLEOTIDE SEQUENCE</scope>
    <source>
        <strain evidence="1">NRRL B-16292</strain>
    </source>
</reference>